<feature type="region of interest" description="Disordered" evidence="6">
    <location>
        <begin position="1"/>
        <end position="45"/>
    </location>
</feature>
<reference evidence="8" key="1">
    <citation type="submission" date="2022-08" db="UniProtKB">
        <authorList>
            <consortium name="EnsemblMetazoa"/>
        </authorList>
    </citation>
    <scope>IDENTIFICATION</scope>
    <source>
        <strain evidence="8">05x7-T-G4-1.051#20</strain>
    </source>
</reference>
<evidence type="ECO:0000256" key="3">
    <source>
        <dbReference type="ARBA" id="ARBA00022737"/>
    </source>
</evidence>
<accession>A0A8W8M3N8</accession>
<name>A0A8W8M3N8_MAGGI</name>
<dbReference type="Gene3D" id="3.20.20.80">
    <property type="entry name" value="Glycosidases"/>
    <property type="match status" value="1"/>
</dbReference>
<keyword evidence="2" id="KW-0732">Signal</keyword>
<feature type="region of interest" description="Disordered" evidence="6">
    <location>
        <begin position="117"/>
        <end position="136"/>
    </location>
</feature>
<sequence>RMTNAPTTAAPTTTTTQRPNHQTNHPNNHPTGAPTTTTTSSSIKTTHHIGSTHRFNCIGKTSGFYADPNSCTQYFICAGTQSFEVSCASGLLFNDATKFCDWPYNVRCNAQQIAHQTTTRAPVPTNPPQTTHAHGTQHMTTTTTQAPYIPNLGGDANSFCRNRADGHYRDPANCGMFYQCAMNLGFHEPCPPGTVFNEAIIACDFPFRVAACQNYSP</sequence>
<dbReference type="GO" id="GO:0008061">
    <property type="term" value="F:chitin binding"/>
    <property type="evidence" value="ECO:0007669"/>
    <property type="project" value="UniProtKB-KW"/>
</dbReference>
<dbReference type="SMART" id="SM00494">
    <property type="entry name" value="ChtBD2"/>
    <property type="match status" value="2"/>
</dbReference>
<evidence type="ECO:0000256" key="5">
    <source>
        <dbReference type="ARBA" id="ARBA00023180"/>
    </source>
</evidence>
<protein>
    <recommendedName>
        <fullName evidence="7">Chitin-binding type-2 domain-containing protein</fullName>
    </recommendedName>
</protein>
<keyword evidence="9" id="KW-1185">Reference proteome</keyword>
<dbReference type="InterPro" id="IPR051940">
    <property type="entry name" value="Chitin_bind-dev_reg"/>
</dbReference>
<dbReference type="Proteomes" id="UP000005408">
    <property type="component" value="Unassembled WGS sequence"/>
</dbReference>
<dbReference type="PANTHER" id="PTHR23301:SF0">
    <property type="entry name" value="CHITIN-BINDING TYPE-2 DOMAIN-CONTAINING PROTEIN-RELATED"/>
    <property type="match status" value="1"/>
</dbReference>
<evidence type="ECO:0000313" key="8">
    <source>
        <dbReference type="EnsemblMetazoa" id="G3104.13:cds"/>
    </source>
</evidence>
<dbReference type="PANTHER" id="PTHR23301">
    <property type="entry name" value="CHITIN BINDING PERITROPHIN-A"/>
    <property type="match status" value="1"/>
</dbReference>
<dbReference type="PROSITE" id="PS50940">
    <property type="entry name" value="CHIT_BIND_II"/>
    <property type="match status" value="2"/>
</dbReference>
<keyword evidence="5" id="KW-0325">Glycoprotein</keyword>
<feature type="domain" description="Chitin-binding type-2" evidence="7">
    <location>
        <begin position="54"/>
        <end position="110"/>
    </location>
</feature>
<keyword evidence="4" id="KW-1015">Disulfide bond</keyword>
<evidence type="ECO:0000256" key="6">
    <source>
        <dbReference type="SAM" id="MobiDB-lite"/>
    </source>
</evidence>
<dbReference type="EnsemblMetazoa" id="G3104.13">
    <property type="protein sequence ID" value="G3104.13:cds"/>
    <property type="gene ID" value="G3104"/>
</dbReference>
<evidence type="ECO:0000313" key="9">
    <source>
        <dbReference type="Proteomes" id="UP000005408"/>
    </source>
</evidence>
<proteinExistence type="predicted"/>
<keyword evidence="3" id="KW-0677">Repeat</keyword>
<evidence type="ECO:0000256" key="2">
    <source>
        <dbReference type="ARBA" id="ARBA00022729"/>
    </source>
</evidence>
<dbReference type="AlphaFoldDB" id="A0A8W8M3N8"/>
<feature type="domain" description="Chitin-binding type-2" evidence="7">
    <location>
        <begin position="157"/>
        <end position="214"/>
    </location>
</feature>
<keyword evidence="1" id="KW-0147">Chitin-binding</keyword>
<dbReference type="Pfam" id="PF01607">
    <property type="entry name" value="CBM_14"/>
    <property type="match status" value="2"/>
</dbReference>
<evidence type="ECO:0000256" key="4">
    <source>
        <dbReference type="ARBA" id="ARBA00023157"/>
    </source>
</evidence>
<dbReference type="InterPro" id="IPR036508">
    <property type="entry name" value="Chitin-bd_dom_sf"/>
</dbReference>
<dbReference type="Gene3D" id="2.170.140.10">
    <property type="entry name" value="Chitin binding domain"/>
    <property type="match status" value="1"/>
</dbReference>
<evidence type="ECO:0000256" key="1">
    <source>
        <dbReference type="ARBA" id="ARBA00022669"/>
    </source>
</evidence>
<organism evidence="8 9">
    <name type="scientific">Magallana gigas</name>
    <name type="common">Pacific oyster</name>
    <name type="synonym">Crassostrea gigas</name>
    <dbReference type="NCBI Taxonomy" id="29159"/>
    <lineage>
        <taxon>Eukaryota</taxon>
        <taxon>Metazoa</taxon>
        <taxon>Spiralia</taxon>
        <taxon>Lophotrochozoa</taxon>
        <taxon>Mollusca</taxon>
        <taxon>Bivalvia</taxon>
        <taxon>Autobranchia</taxon>
        <taxon>Pteriomorphia</taxon>
        <taxon>Ostreida</taxon>
        <taxon>Ostreoidea</taxon>
        <taxon>Ostreidae</taxon>
        <taxon>Magallana</taxon>
    </lineage>
</organism>
<dbReference type="SUPFAM" id="SSF57625">
    <property type="entry name" value="Invertebrate chitin-binding proteins"/>
    <property type="match status" value="2"/>
</dbReference>
<dbReference type="InterPro" id="IPR002557">
    <property type="entry name" value="Chitin-bd_dom"/>
</dbReference>
<feature type="compositionally biased region" description="Low complexity" evidence="6">
    <location>
        <begin position="1"/>
        <end position="44"/>
    </location>
</feature>
<evidence type="ECO:0000259" key="7">
    <source>
        <dbReference type="PROSITE" id="PS50940"/>
    </source>
</evidence>
<dbReference type="GO" id="GO:0005576">
    <property type="term" value="C:extracellular region"/>
    <property type="evidence" value="ECO:0007669"/>
    <property type="project" value="InterPro"/>
</dbReference>